<dbReference type="NCBIfam" id="TIGR01662">
    <property type="entry name" value="HAD-SF-IIIA"/>
    <property type="match status" value="1"/>
</dbReference>
<dbReference type="KEGG" id="kpul:GXN76_11305"/>
<dbReference type="CDD" id="cd16416">
    <property type="entry name" value="HAD_BsYqeG-like"/>
    <property type="match status" value="1"/>
</dbReference>
<dbReference type="RefSeq" id="WP_173223241.1">
    <property type="nucleotide sequence ID" value="NZ_CP048104.1"/>
</dbReference>
<dbReference type="SUPFAM" id="SSF56784">
    <property type="entry name" value="HAD-like"/>
    <property type="match status" value="1"/>
</dbReference>
<sequence length="170" mass="19681">MFKAIIPDLFVQSIYEIDFIHLQHEGIKGVIVDLDNTLVAATRPDATPELVSWLDQLRGMGFRVMIVSNNNETRVSKFAMPLRVPYIHRANKPLGWSFRKAMDVLETRPEETVMVGDQLFTDVLGGNRIGLQTILVVPVSRSEGFFTKCNRLLEKIVFYWMKRRKWEAKR</sequence>
<dbReference type="InterPro" id="IPR036412">
    <property type="entry name" value="HAD-like_sf"/>
</dbReference>
<organism evidence="1 2">
    <name type="scientific">Kroppenstedtia pulmonis</name>
    <dbReference type="NCBI Taxonomy" id="1380685"/>
    <lineage>
        <taxon>Bacteria</taxon>
        <taxon>Bacillati</taxon>
        <taxon>Bacillota</taxon>
        <taxon>Bacilli</taxon>
        <taxon>Bacillales</taxon>
        <taxon>Thermoactinomycetaceae</taxon>
        <taxon>Kroppenstedtia</taxon>
    </lineage>
</organism>
<dbReference type="Gene3D" id="3.40.50.1000">
    <property type="entry name" value="HAD superfamily/HAD-like"/>
    <property type="match status" value="1"/>
</dbReference>
<accession>A0A7D3Y132</accession>
<reference evidence="1 2" key="1">
    <citation type="submission" date="2020-01" db="EMBL/GenBank/DDBJ databases">
        <authorList>
            <person name="Gulvik C.A."/>
            <person name="Batra D.G."/>
        </authorList>
    </citation>
    <scope>NUCLEOTIDE SEQUENCE [LARGE SCALE GENOMIC DNA]</scope>
    <source>
        <strain evidence="1 2">W9323</strain>
    </source>
</reference>
<dbReference type="AlphaFoldDB" id="A0A7D3Y132"/>
<gene>
    <name evidence="1" type="ORF">GXN76_11305</name>
</gene>
<dbReference type="Pfam" id="PF13242">
    <property type="entry name" value="Hydrolase_like"/>
    <property type="match status" value="1"/>
</dbReference>
<dbReference type="NCBIfam" id="TIGR01668">
    <property type="entry name" value="YqeG_hyp_ppase"/>
    <property type="match status" value="1"/>
</dbReference>
<dbReference type="GO" id="GO:0008962">
    <property type="term" value="F:phosphatidylglycerophosphatase activity"/>
    <property type="evidence" value="ECO:0007669"/>
    <property type="project" value="InterPro"/>
</dbReference>
<evidence type="ECO:0000313" key="1">
    <source>
        <dbReference type="EMBL" id="QKG85000.1"/>
    </source>
</evidence>
<dbReference type="InterPro" id="IPR010021">
    <property type="entry name" value="PGPP1/Gep4"/>
</dbReference>
<dbReference type="EMBL" id="CP048104">
    <property type="protein sequence ID" value="QKG85000.1"/>
    <property type="molecule type" value="Genomic_DNA"/>
</dbReference>
<proteinExistence type="predicted"/>
<keyword evidence="2" id="KW-1185">Reference proteome</keyword>
<dbReference type="InterPro" id="IPR006549">
    <property type="entry name" value="HAD-SF_hydro_IIIA"/>
</dbReference>
<dbReference type="InterPro" id="IPR023214">
    <property type="entry name" value="HAD_sf"/>
</dbReference>
<protein>
    <submittedName>
        <fullName evidence="1">YqeG family HAD IIIA-type phosphatase</fullName>
    </submittedName>
</protein>
<dbReference type="PANTHER" id="PTHR19288">
    <property type="entry name" value="4-NITROPHENYLPHOSPHATASE-RELATED"/>
    <property type="match status" value="1"/>
</dbReference>
<name>A0A7D3Y132_9BACL</name>
<dbReference type="PANTHER" id="PTHR19288:SF25">
    <property type="entry name" value="PHOSPHATIDYLGLYCEROPHOSPHATASE GEP4, MITOCHONDRIAL"/>
    <property type="match status" value="1"/>
</dbReference>
<dbReference type="Proteomes" id="UP000503088">
    <property type="component" value="Chromosome"/>
</dbReference>
<evidence type="ECO:0000313" key="2">
    <source>
        <dbReference type="Proteomes" id="UP000503088"/>
    </source>
</evidence>
<dbReference type="GO" id="GO:0005737">
    <property type="term" value="C:cytoplasm"/>
    <property type="evidence" value="ECO:0007669"/>
    <property type="project" value="TreeGrafter"/>
</dbReference>